<dbReference type="OrthoDB" id="2012566at2759"/>
<dbReference type="SUPFAM" id="SSF56784">
    <property type="entry name" value="HAD-like"/>
    <property type="match status" value="1"/>
</dbReference>
<dbReference type="AlphaFoldDB" id="M2Q686"/>
<proteinExistence type="predicted"/>
<gene>
    <name evidence="1" type="ORF">CERSUDRAFT_108797</name>
</gene>
<dbReference type="Gene3D" id="3.40.50.1000">
    <property type="entry name" value="HAD superfamily/HAD-like"/>
    <property type="match status" value="1"/>
</dbReference>
<dbReference type="PANTHER" id="PTHR43611:SF3">
    <property type="entry name" value="FLAVIN MONONUCLEOTIDE HYDROLASE 1, CHLOROPLATIC"/>
    <property type="match status" value="1"/>
</dbReference>
<sequence length="482" mass="53946">MGITVPPTSLILDLGDVLFTWSPATETSITPRVVKNILQSPTWFDFERGHITQDECHARVAQEFSIARDELHRAVEQARHSFEPDNRLVDFIRQLKAESGGTLRVYALSNISVPDLDYLRIKAGASWSIFDAVFASGLIGERKPHLGIFKHVISETNIDPQTTVFVDDKPDNVLSARSLGMCGVIFTAADEAMRALGNIFGDPVQRGRRYLYQNAQRLQSVTGTGDVLLENFSQLLILELTGDRALVSIKEHSLTWNLFQEISSLYQEFPDDLDTTSLAMTALRTGPEIANNVMNEMLKYKDDDGIIMTYFDFGRQRICPFVAANVLTMFYTYGRGHELEETLSWIRDVLKFRAYTEGSRYYHSADIFLYLINRLVLCSNDQLLHQELENLLSARVKERVGTAGNALELALRLIVCASLGITNDIDTSRLLSMQCHDGGWDDGVCCLIGATDLAIKNRGLTTAAAVRAISMIQKRTGATQKY</sequence>
<keyword evidence="2" id="KW-1185">Reference proteome</keyword>
<name>M2Q686_CERS8</name>
<dbReference type="InterPro" id="IPR006439">
    <property type="entry name" value="HAD-SF_hydro_IA"/>
</dbReference>
<dbReference type="PANTHER" id="PTHR43611">
    <property type="entry name" value="ALPHA-D-GLUCOSE 1-PHOSPHATE PHOSPHATASE"/>
    <property type="match status" value="1"/>
</dbReference>
<protein>
    <recommendedName>
        <fullName evidence="3">HAD-like protein</fullName>
    </recommendedName>
</protein>
<dbReference type="InterPro" id="IPR036412">
    <property type="entry name" value="HAD-like_sf"/>
</dbReference>
<evidence type="ECO:0000313" key="1">
    <source>
        <dbReference type="EMBL" id="EMD32343.1"/>
    </source>
</evidence>
<dbReference type="InterPro" id="IPR023198">
    <property type="entry name" value="PGP-like_dom2"/>
</dbReference>
<dbReference type="NCBIfam" id="TIGR01509">
    <property type="entry name" value="HAD-SF-IA-v3"/>
    <property type="match status" value="1"/>
</dbReference>
<dbReference type="STRING" id="914234.M2Q686"/>
<dbReference type="EMBL" id="KB445811">
    <property type="protein sequence ID" value="EMD32343.1"/>
    <property type="molecule type" value="Genomic_DNA"/>
</dbReference>
<dbReference type="HOGENOM" id="CLU_019989_1_0_1"/>
<accession>M2Q686</accession>
<dbReference type="InterPro" id="IPR023214">
    <property type="entry name" value="HAD_sf"/>
</dbReference>
<reference evidence="1 2" key="1">
    <citation type="journal article" date="2012" name="Proc. Natl. Acad. Sci. U.S.A.">
        <title>Comparative genomics of Ceriporiopsis subvermispora and Phanerochaete chrysosporium provide insight into selective ligninolysis.</title>
        <authorList>
            <person name="Fernandez-Fueyo E."/>
            <person name="Ruiz-Duenas F.J."/>
            <person name="Ferreira P."/>
            <person name="Floudas D."/>
            <person name="Hibbett D.S."/>
            <person name="Canessa P."/>
            <person name="Larrondo L.F."/>
            <person name="James T.Y."/>
            <person name="Seelenfreund D."/>
            <person name="Lobos S."/>
            <person name="Polanco R."/>
            <person name="Tello M."/>
            <person name="Honda Y."/>
            <person name="Watanabe T."/>
            <person name="Watanabe T."/>
            <person name="Ryu J.S."/>
            <person name="Kubicek C.P."/>
            <person name="Schmoll M."/>
            <person name="Gaskell J."/>
            <person name="Hammel K.E."/>
            <person name="St John F.J."/>
            <person name="Vanden Wymelenberg A."/>
            <person name="Sabat G."/>
            <person name="Splinter BonDurant S."/>
            <person name="Syed K."/>
            <person name="Yadav J.S."/>
            <person name="Doddapaneni H."/>
            <person name="Subramanian V."/>
            <person name="Lavin J.L."/>
            <person name="Oguiza J.A."/>
            <person name="Perez G."/>
            <person name="Pisabarro A.G."/>
            <person name="Ramirez L."/>
            <person name="Santoyo F."/>
            <person name="Master E."/>
            <person name="Coutinho P.M."/>
            <person name="Henrissat B."/>
            <person name="Lombard V."/>
            <person name="Magnuson J.K."/>
            <person name="Kuees U."/>
            <person name="Hori C."/>
            <person name="Igarashi K."/>
            <person name="Samejima M."/>
            <person name="Held B.W."/>
            <person name="Barry K.W."/>
            <person name="LaButti K.M."/>
            <person name="Lapidus A."/>
            <person name="Lindquist E.A."/>
            <person name="Lucas S.M."/>
            <person name="Riley R."/>
            <person name="Salamov A.A."/>
            <person name="Hoffmeister D."/>
            <person name="Schwenk D."/>
            <person name="Hadar Y."/>
            <person name="Yarden O."/>
            <person name="de Vries R.P."/>
            <person name="Wiebenga A."/>
            <person name="Stenlid J."/>
            <person name="Eastwood D."/>
            <person name="Grigoriev I.V."/>
            <person name="Berka R.M."/>
            <person name="Blanchette R.A."/>
            <person name="Kersten P."/>
            <person name="Martinez A.T."/>
            <person name="Vicuna R."/>
            <person name="Cullen D."/>
        </authorList>
    </citation>
    <scope>NUCLEOTIDE SEQUENCE [LARGE SCALE GENOMIC DNA]</scope>
    <source>
        <strain evidence="1 2">B</strain>
    </source>
</reference>
<dbReference type="GO" id="GO:0016791">
    <property type="term" value="F:phosphatase activity"/>
    <property type="evidence" value="ECO:0007669"/>
    <property type="project" value="UniProtKB-ARBA"/>
</dbReference>
<organism evidence="1 2">
    <name type="scientific">Ceriporiopsis subvermispora (strain B)</name>
    <name type="common">White-rot fungus</name>
    <name type="synonym">Gelatoporia subvermispora</name>
    <dbReference type="NCBI Taxonomy" id="914234"/>
    <lineage>
        <taxon>Eukaryota</taxon>
        <taxon>Fungi</taxon>
        <taxon>Dikarya</taxon>
        <taxon>Basidiomycota</taxon>
        <taxon>Agaricomycotina</taxon>
        <taxon>Agaricomycetes</taxon>
        <taxon>Polyporales</taxon>
        <taxon>Gelatoporiaceae</taxon>
        <taxon>Gelatoporia</taxon>
    </lineage>
</organism>
<dbReference type="Gene3D" id="1.10.150.240">
    <property type="entry name" value="Putative phosphatase, domain 2"/>
    <property type="match status" value="1"/>
</dbReference>
<evidence type="ECO:0000313" key="2">
    <source>
        <dbReference type="Proteomes" id="UP000016930"/>
    </source>
</evidence>
<dbReference type="Proteomes" id="UP000016930">
    <property type="component" value="Unassembled WGS sequence"/>
</dbReference>
<dbReference type="Pfam" id="PF00702">
    <property type="entry name" value="Hydrolase"/>
    <property type="match status" value="1"/>
</dbReference>
<evidence type="ECO:0008006" key="3">
    <source>
        <dbReference type="Google" id="ProtNLM"/>
    </source>
</evidence>